<keyword evidence="18" id="KW-1185">Reference proteome</keyword>
<dbReference type="FunFam" id="2.60.40.10:FF:000968">
    <property type="entry name" value="MHC class II H2-M beta 2 chain"/>
    <property type="match status" value="1"/>
</dbReference>
<proteinExistence type="inferred from homology"/>
<comment type="similarity">
    <text evidence="2">Belongs to the MHC class II family.</text>
</comment>
<keyword evidence="13" id="KW-0458">Lysosome</keyword>
<dbReference type="SMART" id="SM00921">
    <property type="entry name" value="MHC_II_beta"/>
    <property type="match status" value="1"/>
</dbReference>
<dbReference type="SMART" id="SM00407">
    <property type="entry name" value="IGc1"/>
    <property type="match status" value="1"/>
</dbReference>
<keyword evidence="6" id="KW-0391">Immunity</keyword>
<evidence type="ECO:0000256" key="7">
    <source>
        <dbReference type="ARBA" id="ARBA00022989"/>
    </source>
</evidence>
<keyword evidence="7 15" id="KW-1133">Transmembrane helix</keyword>
<dbReference type="Proteomes" id="UP001166674">
    <property type="component" value="Unassembled WGS sequence"/>
</dbReference>
<evidence type="ECO:0000256" key="14">
    <source>
        <dbReference type="ARBA" id="ARBA00037817"/>
    </source>
</evidence>
<dbReference type="AlphaFoldDB" id="A0AA41MGX6"/>
<evidence type="ECO:0000313" key="18">
    <source>
        <dbReference type="Proteomes" id="UP001166674"/>
    </source>
</evidence>
<dbReference type="InterPro" id="IPR011162">
    <property type="entry name" value="MHC_I/II-like_Ag-recog"/>
</dbReference>
<dbReference type="Pfam" id="PF00969">
    <property type="entry name" value="MHC_II_beta"/>
    <property type="match status" value="1"/>
</dbReference>
<evidence type="ECO:0000256" key="15">
    <source>
        <dbReference type="SAM" id="Phobius"/>
    </source>
</evidence>
<dbReference type="InterPro" id="IPR007110">
    <property type="entry name" value="Ig-like_dom"/>
</dbReference>
<feature type="non-terminal residue" evidence="17">
    <location>
        <position position="1"/>
    </location>
</feature>
<dbReference type="GO" id="GO:0005765">
    <property type="term" value="C:lysosomal membrane"/>
    <property type="evidence" value="ECO:0007669"/>
    <property type="project" value="UniProtKB-SubCell"/>
</dbReference>
<keyword evidence="5" id="KW-0967">Endosome</keyword>
<evidence type="ECO:0000256" key="12">
    <source>
        <dbReference type="ARBA" id="ARBA00023182"/>
    </source>
</evidence>
<dbReference type="PANTHER" id="PTHR19944:SF65">
    <property type="entry name" value="HLA CLASS II HISTOCOMPATIBILITY ANTIGEN, DM BETA CHAIN"/>
    <property type="match status" value="1"/>
</dbReference>
<keyword evidence="3 15" id="KW-0812">Transmembrane</keyword>
<evidence type="ECO:0000256" key="1">
    <source>
        <dbReference type="ARBA" id="ARBA00004352"/>
    </source>
</evidence>
<comment type="subcellular location">
    <subcellularLocation>
        <location evidence="14">Late endosome membrane</location>
        <topology evidence="14">Single-pass type I membrane protein</topology>
    </subcellularLocation>
    <subcellularLocation>
        <location evidence="1">Lysosome membrane</location>
        <topology evidence="1">Single-pass type I membrane protein</topology>
    </subcellularLocation>
</comment>
<dbReference type="GO" id="GO:0002250">
    <property type="term" value="P:adaptive immune response"/>
    <property type="evidence" value="ECO:0007669"/>
    <property type="project" value="UniProtKB-KW"/>
</dbReference>
<evidence type="ECO:0000256" key="3">
    <source>
        <dbReference type="ARBA" id="ARBA00022692"/>
    </source>
</evidence>
<dbReference type="InterPro" id="IPR013783">
    <property type="entry name" value="Ig-like_fold"/>
</dbReference>
<evidence type="ECO:0000256" key="9">
    <source>
        <dbReference type="ARBA" id="ARBA00023136"/>
    </source>
</evidence>
<feature type="domain" description="Ig-like" evidence="16">
    <location>
        <begin position="98"/>
        <end position="180"/>
    </location>
</feature>
<evidence type="ECO:0000256" key="4">
    <source>
        <dbReference type="ARBA" id="ARBA00022729"/>
    </source>
</evidence>
<dbReference type="InterPro" id="IPR014745">
    <property type="entry name" value="MHC_II_a/b_N"/>
</dbReference>
<feature type="transmembrane region" description="Helical" evidence="15">
    <location>
        <begin position="203"/>
        <end position="224"/>
    </location>
</feature>
<gene>
    <name evidence="17" type="ORF">SUZIE_113460</name>
</gene>
<evidence type="ECO:0000256" key="13">
    <source>
        <dbReference type="ARBA" id="ARBA00023228"/>
    </source>
</evidence>
<sequence length="393" mass="43998">SLGGFVAHVESTCLLDDDRTPKEFTYCVSFNKDLLACWNPEAGKIAPCEFGTLNFLAQDISEYLNRNDNLLQRLRNGLQDCDTHTQPFWKSLTNRTRPPTVQVAQTTPFNTREPVMLACYVWGFYPAEVTITWMKNGQFINPNNSAQKTAQPNGDWTYQTVSHLALTPSYGDTYTCVVEHFGTIGPILQDWTPGLSPIQIVKVSVSAVTLGLGFIIFSLGLISWRKSGSSKLGIWKGSARTMDGRLFLRSGKSQTTHSEGVLSLITAVAPGFQMLLLVLLGTGRYLQPLLQQEDCLFSVSLHHYSSSLHAPIEQWKHNFCFDAHDPRVFHSSTVRGLLERYKDPRLCMFSEPLLKISLNTTFPFSLQCTCRAVICKCTTFEGTDGPTLMLQDF</sequence>
<dbReference type="InterPro" id="IPR036179">
    <property type="entry name" value="Ig-like_dom_sf"/>
</dbReference>
<dbReference type="PANTHER" id="PTHR19944">
    <property type="entry name" value="MHC CLASS II-RELATED"/>
    <property type="match status" value="1"/>
</dbReference>
<dbReference type="InterPro" id="IPR003597">
    <property type="entry name" value="Ig_C1-set"/>
</dbReference>
<dbReference type="InterPro" id="IPR050160">
    <property type="entry name" value="MHC/Immunoglobulin"/>
</dbReference>
<evidence type="ECO:0000256" key="2">
    <source>
        <dbReference type="ARBA" id="ARBA00007394"/>
    </source>
</evidence>
<dbReference type="Pfam" id="PF07654">
    <property type="entry name" value="C1-set"/>
    <property type="match status" value="1"/>
</dbReference>
<dbReference type="InterPro" id="IPR036860">
    <property type="entry name" value="SH2_dom_sf"/>
</dbReference>
<dbReference type="EMBL" id="JAATJV010168679">
    <property type="protein sequence ID" value="MBZ3871542.1"/>
    <property type="molecule type" value="Genomic_DNA"/>
</dbReference>
<dbReference type="PROSITE" id="PS50835">
    <property type="entry name" value="IG_LIKE"/>
    <property type="match status" value="1"/>
</dbReference>
<keyword evidence="9 15" id="KW-0472">Membrane</keyword>
<dbReference type="PROSITE" id="PS00290">
    <property type="entry name" value="IG_MHC"/>
    <property type="match status" value="1"/>
</dbReference>
<keyword evidence="8" id="KW-1064">Adaptive immunity</keyword>
<evidence type="ECO:0000256" key="6">
    <source>
        <dbReference type="ARBA" id="ARBA00022859"/>
    </source>
</evidence>
<evidence type="ECO:0000256" key="11">
    <source>
        <dbReference type="ARBA" id="ARBA00023180"/>
    </source>
</evidence>
<keyword evidence="4" id="KW-0732">Signal</keyword>
<evidence type="ECO:0000256" key="10">
    <source>
        <dbReference type="ARBA" id="ARBA00023157"/>
    </source>
</evidence>
<dbReference type="SUPFAM" id="SSF48726">
    <property type="entry name" value="Immunoglobulin"/>
    <property type="match status" value="1"/>
</dbReference>
<dbReference type="Gene3D" id="3.30.505.10">
    <property type="entry name" value="SH2 domain"/>
    <property type="match status" value="1"/>
</dbReference>
<dbReference type="GO" id="GO:0042613">
    <property type="term" value="C:MHC class II protein complex"/>
    <property type="evidence" value="ECO:0007669"/>
    <property type="project" value="UniProtKB-KW"/>
</dbReference>
<keyword evidence="11" id="KW-0325">Glycoprotein</keyword>
<accession>A0AA41MGX6</accession>
<dbReference type="InterPro" id="IPR000353">
    <property type="entry name" value="MHC_II_b_N"/>
</dbReference>
<keyword evidence="12" id="KW-0491">MHC II</keyword>
<dbReference type="CDD" id="cd21002">
    <property type="entry name" value="IgC1_MHC_II_beta_HLA-DM"/>
    <property type="match status" value="1"/>
</dbReference>
<dbReference type="Gene3D" id="2.60.40.10">
    <property type="entry name" value="Immunoglobulins"/>
    <property type="match status" value="1"/>
</dbReference>
<dbReference type="GO" id="GO:0019886">
    <property type="term" value="P:antigen processing and presentation of exogenous peptide antigen via MHC class II"/>
    <property type="evidence" value="ECO:0007669"/>
    <property type="project" value="UniProtKB-ARBA"/>
</dbReference>
<keyword evidence="10" id="KW-1015">Disulfide bond</keyword>
<protein>
    <submittedName>
        <fullName evidence="17">HLA class II histocompatibility antigen, DM beta chain</fullName>
    </submittedName>
</protein>
<evidence type="ECO:0000259" key="16">
    <source>
        <dbReference type="PROSITE" id="PS50835"/>
    </source>
</evidence>
<dbReference type="Gene3D" id="3.10.320.10">
    <property type="entry name" value="Class II Histocompatibility Antigen, M Beta Chain, Chain B, domain 1"/>
    <property type="match status" value="1"/>
</dbReference>
<feature type="transmembrane region" description="Helical" evidence="15">
    <location>
        <begin position="261"/>
        <end position="286"/>
    </location>
</feature>
<evidence type="ECO:0000313" key="17">
    <source>
        <dbReference type="EMBL" id="MBZ3871542.1"/>
    </source>
</evidence>
<dbReference type="GO" id="GO:0031902">
    <property type="term" value="C:late endosome membrane"/>
    <property type="evidence" value="ECO:0007669"/>
    <property type="project" value="UniProtKB-SubCell"/>
</dbReference>
<name>A0AA41MGX6_SCICA</name>
<evidence type="ECO:0000256" key="8">
    <source>
        <dbReference type="ARBA" id="ARBA00023130"/>
    </source>
</evidence>
<organism evidence="17 18">
    <name type="scientific">Sciurus carolinensis</name>
    <name type="common">Eastern gray squirrel</name>
    <dbReference type="NCBI Taxonomy" id="30640"/>
    <lineage>
        <taxon>Eukaryota</taxon>
        <taxon>Metazoa</taxon>
        <taxon>Chordata</taxon>
        <taxon>Craniata</taxon>
        <taxon>Vertebrata</taxon>
        <taxon>Euteleostomi</taxon>
        <taxon>Mammalia</taxon>
        <taxon>Eutheria</taxon>
        <taxon>Euarchontoglires</taxon>
        <taxon>Glires</taxon>
        <taxon>Rodentia</taxon>
        <taxon>Sciuromorpha</taxon>
        <taxon>Sciuridae</taxon>
        <taxon>Sciurinae</taxon>
        <taxon>Sciurini</taxon>
        <taxon>Sciurus</taxon>
    </lineage>
</organism>
<dbReference type="SUPFAM" id="SSF54452">
    <property type="entry name" value="MHC antigen-recognition domain"/>
    <property type="match status" value="1"/>
</dbReference>
<dbReference type="InterPro" id="IPR003006">
    <property type="entry name" value="Ig/MHC_CS"/>
</dbReference>
<comment type="caution">
    <text evidence="17">The sequence shown here is derived from an EMBL/GenBank/DDBJ whole genome shotgun (WGS) entry which is preliminary data.</text>
</comment>
<evidence type="ECO:0000256" key="5">
    <source>
        <dbReference type="ARBA" id="ARBA00022753"/>
    </source>
</evidence>
<reference evidence="17" key="1">
    <citation type="submission" date="2020-03" db="EMBL/GenBank/DDBJ databases">
        <title>Studies in the Genomics of Life Span.</title>
        <authorList>
            <person name="Glass D."/>
        </authorList>
    </citation>
    <scope>NUCLEOTIDE SEQUENCE</scope>
    <source>
        <strain evidence="17">SUZIE</strain>
        <tissue evidence="17">Muscle</tissue>
    </source>
</reference>